<evidence type="ECO:0000256" key="5">
    <source>
        <dbReference type="RuleBase" id="RU362026"/>
    </source>
</evidence>
<dbReference type="GO" id="GO:0032259">
    <property type="term" value="P:methylation"/>
    <property type="evidence" value="ECO:0007669"/>
    <property type="project" value="UniProtKB-KW"/>
</dbReference>
<evidence type="ECO:0000256" key="3">
    <source>
        <dbReference type="ARBA" id="ARBA00022679"/>
    </source>
</evidence>
<name>A0ABT2TAP5_9FIRM</name>
<dbReference type="InterPro" id="IPR002941">
    <property type="entry name" value="DNA_methylase_N4/N6"/>
</dbReference>
<gene>
    <name evidence="7" type="ORF">OCV51_06770</name>
</gene>
<comment type="caution">
    <text evidence="7">The sequence shown here is derived from an EMBL/GenBank/DDBJ whole genome shotgun (WGS) entry which is preliminary data.</text>
</comment>
<evidence type="ECO:0000256" key="1">
    <source>
        <dbReference type="ARBA" id="ARBA00006594"/>
    </source>
</evidence>
<dbReference type="Gene3D" id="3.40.50.150">
    <property type="entry name" value="Vaccinia Virus protein VP39"/>
    <property type="match status" value="1"/>
</dbReference>
<evidence type="ECO:0000256" key="4">
    <source>
        <dbReference type="ARBA" id="ARBA00022747"/>
    </source>
</evidence>
<dbReference type="EC" id="2.1.1.-" evidence="5"/>
<dbReference type="PRINTS" id="PR00508">
    <property type="entry name" value="S21N4MTFRASE"/>
</dbReference>
<evidence type="ECO:0000313" key="8">
    <source>
        <dbReference type="Proteomes" id="UP001652394"/>
    </source>
</evidence>
<dbReference type="InterPro" id="IPR029063">
    <property type="entry name" value="SAM-dependent_MTases_sf"/>
</dbReference>
<organism evidence="7 8">
    <name type="scientific">Faecalicatena acetigenes</name>
    <dbReference type="NCBI Taxonomy" id="2981790"/>
    <lineage>
        <taxon>Bacteria</taxon>
        <taxon>Bacillati</taxon>
        <taxon>Bacillota</taxon>
        <taxon>Clostridia</taxon>
        <taxon>Lachnospirales</taxon>
        <taxon>Lachnospiraceae</taxon>
        <taxon>Faecalicatena</taxon>
    </lineage>
</organism>
<dbReference type="SUPFAM" id="SSF53335">
    <property type="entry name" value="S-adenosyl-L-methionine-dependent methyltransferases"/>
    <property type="match status" value="1"/>
</dbReference>
<comment type="similarity">
    <text evidence="1 5">Belongs to the N(4)/N(6)-methyltransferase family.</text>
</comment>
<evidence type="ECO:0000313" key="7">
    <source>
        <dbReference type="EMBL" id="MCU6747358.1"/>
    </source>
</evidence>
<keyword evidence="3" id="KW-0808">Transferase</keyword>
<dbReference type="InterPro" id="IPR001091">
    <property type="entry name" value="RM_Methyltransferase"/>
</dbReference>
<dbReference type="Pfam" id="PF01555">
    <property type="entry name" value="N6_N4_Mtase"/>
    <property type="match status" value="2"/>
</dbReference>
<dbReference type="GO" id="GO:0008168">
    <property type="term" value="F:methyltransferase activity"/>
    <property type="evidence" value="ECO:0007669"/>
    <property type="project" value="UniProtKB-KW"/>
</dbReference>
<dbReference type="PROSITE" id="PS00092">
    <property type="entry name" value="N6_MTASE"/>
    <property type="match status" value="1"/>
</dbReference>
<keyword evidence="4" id="KW-0680">Restriction system</keyword>
<dbReference type="EMBL" id="JAOQJX010000008">
    <property type="protein sequence ID" value="MCU6747358.1"/>
    <property type="molecule type" value="Genomic_DNA"/>
</dbReference>
<feature type="domain" description="DNA methylase N-4/N-6" evidence="6">
    <location>
        <begin position="49"/>
        <end position="171"/>
    </location>
</feature>
<protein>
    <recommendedName>
        <fullName evidence="5">Methyltransferase</fullName>
        <ecNumber evidence="5">2.1.1.-</ecNumber>
    </recommendedName>
</protein>
<evidence type="ECO:0000259" key="6">
    <source>
        <dbReference type="Pfam" id="PF01555"/>
    </source>
</evidence>
<dbReference type="InterPro" id="IPR002052">
    <property type="entry name" value="DNA_methylase_N6_adenine_CS"/>
</dbReference>
<keyword evidence="2 7" id="KW-0489">Methyltransferase</keyword>
<evidence type="ECO:0000256" key="2">
    <source>
        <dbReference type="ARBA" id="ARBA00022603"/>
    </source>
</evidence>
<sequence length="273" mass="30870">MMPMENTLQLGNLLKEGTYPEEYTGGEKWTILHGDTLKLVKAFQPGIFDAVITDPPYASGGTKQNERNRTTNQKYSSMKAENALPDFDGDNKDQRSWTHWMAEWLYDVRKACKIGAPICLFIDWRQYPSITDALQWAGWIWRGTAVWDKGNSRPQKGRFRQQAEYIVWGSNGPMPISRPVSCLPGVFRYGNPQNRIHVTEKPLQLMKDVIQICEPGGRILDPFAGAGTTILAAVEEGYEAVGIEVTDAYYKLGSDRVKFALEAKKAEEDKQDE</sequence>
<accession>A0ABT2TAP5</accession>
<reference evidence="7 8" key="1">
    <citation type="journal article" date="2021" name="ISME Commun">
        <title>Automated analysis of genomic sequences facilitates high-throughput and comprehensive description of bacteria.</title>
        <authorList>
            <person name="Hitch T.C.A."/>
        </authorList>
    </citation>
    <scope>NUCLEOTIDE SEQUENCE [LARGE SCALE GENOMIC DNA]</scope>
    <source>
        <strain evidence="7 8">H2_18</strain>
    </source>
</reference>
<keyword evidence="8" id="KW-1185">Reference proteome</keyword>
<feature type="domain" description="DNA methylase N-4/N-6" evidence="6">
    <location>
        <begin position="191"/>
        <end position="252"/>
    </location>
</feature>
<dbReference type="Proteomes" id="UP001652394">
    <property type="component" value="Unassembled WGS sequence"/>
</dbReference>
<proteinExistence type="inferred from homology"/>